<name>A0A8C0JED9_CHEAB</name>
<keyword evidence="2" id="KW-1185">Reference proteome</keyword>
<dbReference type="Ensembl" id="ENSCABT00000034317.1">
    <property type="protein sequence ID" value="ENSCABP00000031303.1"/>
    <property type="gene ID" value="ENSCABG00000022876.1"/>
</dbReference>
<dbReference type="InterPro" id="IPR027417">
    <property type="entry name" value="P-loop_NTPase"/>
</dbReference>
<dbReference type="AlphaFoldDB" id="A0A8C0JED9"/>
<evidence type="ECO:0000313" key="2">
    <source>
        <dbReference type="Proteomes" id="UP000694404"/>
    </source>
</evidence>
<dbReference type="GeneTree" id="ENSGT00940000153567"/>
<proteinExistence type="predicted"/>
<dbReference type="Gene3D" id="3.40.50.300">
    <property type="entry name" value="P-loop containing nucleotide triphosphate hydrolases"/>
    <property type="match status" value="1"/>
</dbReference>
<organism evidence="1 2">
    <name type="scientific">Chelonoidis abingdonii</name>
    <name type="common">Abingdon island giant tortoise</name>
    <name type="synonym">Testudo abingdonii</name>
    <dbReference type="NCBI Taxonomy" id="106734"/>
    <lineage>
        <taxon>Eukaryota</taxon>
        <taxon>Metazoa</taxon>
        <taxon>Chordata</taxon>
        <taxon>Craniata</taxon>
        <taxon>Vertebrata</taxon>
        <taxon>Euteleostomi</taxon>
        <taxon>Archelosauria</taxon>
        <taxon>Testudinata</taxon>
        <taxon>Testudines</taxon>
        <taxon>Cryptodira</taxon>
        <taxon>Durocryptodira</taxon>
        <taxon>Testudinoidea</taxon>
        <taxon>Testudinidae</taxon>
        <taxon>Chelonoidis</taxon>
    </lineage>
</organism>
<dbReference type="Proteomes" id="UP000694404">
    <property type="component" value="Unplaced"/>
</dbReference>
<evidence type="ECO:0000313" key="1">
    <source>
        <dbReference type="Ensembl" id="ENSCABP00000031303.1"/>
    </source>
</evidence>
<dbReference type="OMA" id="AVEQSKM"/>
<sequence>MGCTLSAEDKAAVERSKMIDRNLREDGEKAAREVKLLLLGKGRGCCPSRIIQELKACFS</sequence>
<reference evidence="1" key="1">
    <citation type="submission" date="2025-08" db="UniProtKB">
        <authorList>
            <consortium name="Ensembl"/>
        </authorList>
    </citation>
    <scope>IDENTIFICATION</scope>
</reference>
<protein>
    <submittedName>
        <fullName evidence="1">Uncharacterized protein</fullName>
    </submittedName>
</protein>
<accession>A0A8C0JED9</accession>
<reference evidence="1" key="2">
    <citation type="submission" date="2025-09" db="UniProtKB">
        <authorList>
            <consortium name="Ensembl"/>
        </authorList>
    </citation>
    <scope>IDENTIFICATION</scope>
</reference>